<comment type="subcellular location">
    <subcellularLocation>
        <location evidence="1 7">Cell membrane</location>
        <topology evidence="1 7">Multi-pass membrane protein</topology>
    </subcellularLocation>
</comment>
<keyword evidence="10" id="KW-1185">Reference proteome</keyword>
<dbReference type="AlphaFoldDB" id="A0A917BW70"/>
<gene>
    <name evidence="9" type="ORF">GCM10007301_17970</name>
</gene>
<feature type="domain" description="ABC transmembrane type-1" evidence="8">
    <location>
        <begin position="95"/>
        <end position="304"/>
    </location>
</feature>
<dbReference type="InterPro" id="IPR000515">
    <property type="entry name" value="MetI-like"/>
</dbReference>
<evidence type="ECO:0000256" key="7">
    <source>
        <dbReference type="RuleBase" id="RU363032"/>
    </source>
</evidence>
<keyword evidence="2 7" id="KW-0813">Transport</keyword>
<evidence type="ECO:0000256" key="1">
    <source>
        <dbReference type="ARBA" id="ARBA00004651"/>
    </source>
</evidence>
<dbReference type="Pfam" id="PF00528">
    <property type="entry name" value="BPD_transp_1"/>
    <property type="match status" value="1"/>
</dbReference>
<dbReference type="InterPro" id="IPR045621">
    <property type="entry name" value="BPD_transp_1_N"/>
</dbReference>
<evidence type="ECO:0000259" key="8">
    <source>
        <dbReference type="PROSITE" id="PS50928"/>
    </source>
</evidence>
<feature type="transmembrane region" description="Helical" evidence="7">
    <location>
        <begin position="12"/>
        <end position="30"/>
    </location>
</feature>
<organism evidence="9 10">
    <name type="scientific">Azorhizobium oxalatiphilum</name>
    <dbReference type="NCBI Taxonomy" id="980631"/>
    <lineage>
        <taxon>Bacteria</taxon>
        <taxon>Pseudomonadati</taxon>
        <taxon>Pseudomonadota</taxon>
        <taxon>Alphaproteobacteria</taxon>
        <taxon>Hyphomicrobiales</taxon>
        <taxon>Xanthobacteraceae</taxon>
        <taxon>Azorhizobium</taxon>
    </lineage>
</organism>
<dbReference type="RefSeq" id="WP_188577634.1">
    <property type="nucleotide sequence ID" value="NZ_BMCT01000002.1"/>
</dbReference>
<comment type="caution">
    <text evidence="9">The sequence shown here is derived from an EMBL/GenBank/DDBJ whole genome shotgun (WGS) entry which is preliminary data.</text>
</comment>
<evidence type="ECO:0000256" key="6">
    <source>
        <dbReference type="ARBA" id="ARBA00023136"/>
    </source>
</evidence>
<proteinExistence type="inferred from homology"/>
<dbReference type="GO" id="GO:0055085">
    <property type="term" value="P:transmembrane transport"/>
    <property type="evidence" value="ECO:0007669"/>
    <property type="project" value="InterPro"/>
</dbReference>
<feature type="transmembrane region" description="Helical" evidence="7">
    <location>
        <begin position="101"/>
        <end position="122"/>
    </location>
</feature>
<keyword evidence="3" id="KW-1003">Cell membrane</keyword>
<name>A0A917BW70_9HYPH</name>
<dbReference type="SUPFAM" id="SSF161098">
    <property type="entry name" value="MetI-like"/>
    <property type="match status" value="1"/>
</dbReference>
<dbReference type="InterPro" id="IPR035906">
    <property type="entry name" value="MetI-like_sf"/>
</dbReference>
<reference evidence="9" key="1">
    <citation type="journal article" date="2014" name="Int. J. Syst. Evol. Microbiol.">
        <title>Complete genome sequence of Corynebacterium casei LMG S-19264T (=DSM 44701T), isolated from a smear-ripened cheese.</title>
        <authorList>
            <consortium name="US DOE Joint Genome Institute (JGI-PGF)"/>
            <person name="Walter F."/>
            <person name="Albersmeier A."/>
            <person name="Kalinowski J."/>
            <person name="Ruckert C."/>
        </authorList>
    </citation>
    <scope>NUCLEOTIDE SEQUENCE</scope>
    <source>
        <strain evidence="9">CCM 7897</strain>
    </source>
</reference>
<dbReference type="PROSITE" id="PS50928">
    <property type="entry name" value="ABC_TM1"/>
    <property type="match status" value="1"/>
</dbReference>
<feature type="transmembrane region" description="Helical" evidence="7">
    <location>
        <begin position="281"/>
        <end position="307"/>
    </location>
</feature>
<evidence type="ECO:0000313" key="9">
    <source>
        <dbReference type="EMBL" id="GGF58682.1"/>
    </source>
</evidence>
<reference evidence="9" key="2">
    <citation type="submission" date="2020-09" db="EMBL/GenBank/DDBJ databases">
        <authorList>
            <person name="Sun Q."/>
            <person name="Sedlacek I."/>
        </authorList>
    </citation>
    <scope>NUCLEOTIDE SEQUENCE</scope>
    <source>
        <strain evidence="9">CCM 7897</strain>
    </source>
</reference>
<evidence type="ECO:0000256" key="2">
    <source>
        <dbReference type="ARBA" id="ARBA00022448"/>
    </source>
</evidence>
<keyword evidence="5 7" id="KW-1133">Transmembrane helix</keyword>
<comment type="similarity">
    <text evidence="7">Belongs to the binding-protein-dependent transport system permease family.</text>
</comment>
<protein>
    <submittedName>
        <fullName evidence="9">Peptide ABC transporter</fullName>
    </submittedName>
</protein>
<dbReference type="EMBL" id="BMCT01000002">
    <property type="protein sequence ID" value="GGF58682.1"/>
    <property type="molecule type" value="Genomic_DNA"/>
</dbReference>
<feature type="transmembrane region" description="Helical" evidence="7">
    <location>
        <begin position="177"/>
        <end position="200"/>
    </location>
</feature>
<evidence type="ECO:0000256" key="3">
    <source>
        <dbReference type="ARBA" id="ARBA00022475"/>
    </source>
</evidence>
<feature type="transmembrane region" description="Helical" evidence="7">
    <location>
        <begin position="134"/>
        <end position="157"/>
    </location>
</feature>
<evidence type="ECO:0000256" key="5">
    <source>
        <dbReference type="ARBA" id="ARBA00022989"/>
    </source>
</evidence>
<dbReference type="GO" id="GO:0005886">
    <property type="term" value="C:plasma membrane"/>
    <property type="evidence" value="ECO:0007669"/>
    <property type="project" value="UniProtKB-SubCell"/>
</dbReference>
<evidence type="ECO:0000256" key="4">
    <source>
        <dbReference type="ARBA" id="ARBA00022692"/>
    </source>
</evidence>
<dbReference type="Pfam" id="PF19300">
    <property type="entry name" value="BPD_transp_1_N"/>
    <property type="match status" value="1"/>
</dbReference>
<accession>A0A917BW70</accession>
<dbReference type="Proteomes" id="UP000606044">
    <property type="component" value="Unassembled WGS sequence"/>
</dbReference>
<evidence type="ECO:0000313" key="10">
    <source>
        <dbReference type="Proteomes" id="UP000606044"/>
    </source>
</evidence>
<dbReference type="Gene3D" id="1.10.3720.10">
    <property type="entry name" value="MetI-like"/>
    <property type="match status" value="1"/>
</dbReference>
<keyword evidence="4 7" id="KW-0812">Transmembrane</keyword>
<keyword evidence="6 7" id="KW-0472">Membrane</keyword>
<dbReference type="PANTHER" id="PTHR43163:SF6">
    <property type="entry name" value="DIPEPTIDE TRANSPORT SYSTEM PERMEASE PROTEIN DPPB-RELATED"/>
    <property type="match status" value="1"/>
</dbReference>
<feature type="transmembrane region" description="Helical" evidence="7">
    <location>
        <begin position="237"/>
        <end position="261"/>
    </location>
</feature>
<sequence>MMSYFLRKLLRLGVVLLVVAAASFLLMTLLPGDVALALLGNDATPEAVAQVRAELGLDQPLLLRYLHWLGGFLRGDLGRSYITQVPVMESILDRLPVTIELMLLSQGLALLIAVPAGVLCAYKAGSRIDQFANAVALLLLAAPVFILAILLMFLFALKLRWLPSTGYVPFMTDPVRNLAHLALPALAIALAEWPSLFAVLRADMIRTLQQDYIALAKAKGLGPAFILFRHALRPSSFTLVTISGLQIAATIAGALVVETIFGLPGIGRMLTGAVYNRDMMLVQGCVAVISVGYVLINFGVDLIYALLDPRVRQ</sequence>
<dbReference type="CDD" id="cd06261">
    <property type="entry name" value="TM_PBP2"/>
    <property type="match status" value="1"/>
</dbReference>
<dbReference type="PANTHER" id="PTHR43163">
    <property type="entry name" value="DIPEPTIDE TRANSPORT SYSTEM PERMEASE PROTEIN DPPB-RELATED"/>
    <property type="match status" value="1"/>
</dbReference>